<evidence type="ECO:0000259" key="2">
    <source>
        <dbReference type="Pfam" id="PF23544"/>
    </source>
</evidence>
<dbReference type="PANTHER" id="PTHR47708:SF2">
    <property type="entry name" value="SI:CH73-132F6.5"/>
    <property type="match status" value="1"/>
</dbReference>
<evidence type="ECO:0000259" key="1">
    <source>
        <dbReference type="Pfam" id="PF07287"/>
    </source>
</evidence>
<dbReference type="Proteomes" id="UP000053791">
    <property type="component" value="Unassembled WGS sequence"/>
</dbReference>
<dbReference type="InterPro" id="IPR010839">
    <property type="entry name" value="AtuA_N"/>
</dbReference>
<evidence type="ECO:0000313" key="4">
    <source>
        <dbReference type="Proteomes" id="UP000053791"/>
    </source>
</evidence>
<accession>A0A0X3TKF1</accession>
<dbReference type="EMBL" id="LQBQ01000036">
    <property type="protein sequence ID" value="KUJ76257.1"/>
    <property type="molecule type" value="Genomic_DNA"/>
</dbReference>
<dbReference type="RefSeq" id="WP_068349129.1">
    <property type="nucleotide sequence ID" value="NZ_LQBQ01000036.1"/>
</dbReference>
<dbReference type="AlphaFoldDB" id="A0A0X3TKF1"/>
<organism evidence="3 4">
    <name type="scientific">Ruegeria marisrubri</name>
    <dbReference type="NCBI Taxonomy" id="1685379"/>
    <lineage>
        <taxon>Bacteria</taxon>
        <taxon>Pseudomonadati</taxon>
        <taxon>Pseudomonadota</taxon>
        <taxon>Alphaproteobacteria</taxon>
        <taxon>Rhodobacterales</taxon>
        <taxon>Roseobacteraceae</taxon>
        <taxon>Ruegeria</taxon>
    </lineage>
</organism>
<dbReference type="STRING" id="1685379.AVO45_13185"/>
<gene>
    <name evidence="3" type="ORF">AVO45_13185</name>
</gene>
<sequence length="587" mass="61330">MTQVLRIGGASGFWGEAPHATAQLLGAGVDVLVYDYLAEITMSIMARARMKDASLGYATDFVTDAMAPNLQKIAAGGIKVLSNAGGVNPSACAEALRARIADAGLSLKVAVVEGDDLLPRADEFAGAVEMFSGAPMPPRDRIASMNAYLGAAPVVAALAAGADIVITGRCADSALTLAACMHRFGWTAGDHDLLAAGSLAGHLLECGPQSTGGNFTDWQQAGDLARIGYPIAEISADGGMVLTKPEGSTGIVSPASVGEQMVYEIGDPQAYLLPDVICDFSEVELSQDGPDRVRVSGAKGRAPTGRLKVSATWADGYRAGMVFQMNGRNARDKARAFAQMGLDRARARLAQLGAPDYREVSFEAFGGRPGPGEYEEIAYKAAVRHDDARAVGLFLKELIGGALATPPGLHFFTGGGRPKPSPVVALFSFLVDADAVTCRVTLDGQPVAFGPVRLPIRDIEPSVPKSPPAAEPAAETVARPLEELAWARSGDKGDSANIGVIARHPAYMPYIWEALTPEAVARVFADELRGEVARFYLPGIDGMNILMTQVLGGGGVASLRNDPQGKAFAQKLLSLPVHVPAGLIVNS</sequence>
<reference evidence="3 4" key="1">
    <citation type="submission" date="2015-12" db="EMBL/GenBank/DDBJ databases">
        <authorList>
            <person name="Shamseldin A."/>
            <person name="Moawad H."/>
            <person name="Abd El-Rahim W.M."/>
            <person name="Sadowsky M.J."/>
        </authorList>
    </citation>
    <scope>NUCLEOTIDE SEQUENCE [LARGE SCALE GENOMIC DNA]</scope>
    <source>
        <strain evidence="3 4">ZGT118</strain>
    </source>
</reference>
<protein>
    <submittedName>
        <fullName evidence="3">Terpene utilization protein AtuA</fullName>
    </submittedName>
</protein>
<keyword evidence="4" id="KW-1185">Reference proteome</keyword>
<dbReference type="OrthoDB" id="9763456at2"/>
<name>A0A0X3TKF1_9RHOB</name>
<evidence type="ECO:0000313" key="3">
    <source>
        <dbReference type="EMBL" id="KUJ76257.1"/>
    </source>
</evidence>
<feature type="domain" description="AtuA-like ferredoxin-fold" evidence="2">
    <location>
        <begin position="480"/>
        <end position="577"/>
    </location>
</feature>
<dbReference type="Pfam" id="PF07287">
    <property type="entry name" value="AtuA"/>
    <property type="match status" value="1"/>
</dbReference>
<dbReference type="Pfam" id="PF23544">
    <property type="entry name" value="AtuA_ferredoxin"/>
    <property type="match status" value="1"/>
</dbReference>
<dbReference type="InterPro" id="IPR056362">
    <property type="entry name" value="AtuA-like_ferredoxin_dom"/>
</dbReference>
<dbReference type="PANTHER" id="PTHR47708">
    <property type="match status" value="1"/>
</dbReference>
<feature type="domain" description="Acyclic terpene utilisation N-terminal" evidence="1">
    <location>
        <begin position="5"/>
        <end position="441"/>
    </location>
</feature>
<proteinExistence type="predicted"/>
<comment type="caution">
    <text evidence="3">The sequence shown here is derived from an EMBL/GenBank/DDBJ whole genome shotgun (WGS) entry which is preliminary data.</text>
</comment>